<accession>A0A1S7LK23</accession>
<evidence type="ECO:0000256" key="1">
    <source>
        <dbReference type="PROSITE-ProRule" id="PRU00339"/>
    </source>
</evidence>
<dbReference type="InterPro" id="IPR019734">
    <property type="entry name" value="TPR_rpt"/>
</dbReference>
<organism evidence="2">
    <name type="scientific">Magnetococcus massalia (strain MO-1)</name>
    <dbReference type="NCBI Taxonomy" id="451514"/>
    <lineage>
        <taxon>Bacteria</taxon>
        <taxon>Pseudomonadati</taxon>
        <taxon>Pseudomonadota</taxon>
        <taxon>Magnetococcia</taxon>
        <taxon>Magnetococcales</taxon>
        <taxon>Magnetococcaceae</taxon>
        <taxon>Magnetococcus</taxon>
    </lineage>
</organism>
<evidence type="ECO:0008006" key="3">
    <source>
        <dbReference type="Google" id="ProtNLM"/>
    </source>
</evidence>
<dbReference type="SUPFAM" id="SSF48452">
    <property type="entry name" value="TPR-like"/>
    <property type="match status" value="2"/>
</dbReference>
<dbReference type="Gene3D" id="1.25.40.10">
    <property type="entry name" value="Tetratricopeptide repeat domain"/>
    <property type="match status" value="3"/>
</dbReference>
<protein>
    <recommendedName>
        <fullName evidence="3">Tetratricopeptide repeat protein</fullName>
    </recommendedName>
</protein>
<dbReference type="Pfam" id="PF13432">
    <property type="entry name" value="TPR_16"/>
    <property type="match status" value="1"/>
</dbReference>
<dbReference type="InterPro" id="IPR011990">
    <property type="entry name" value="TPR-like_helical_dom_sf"/>
</dbReference>
<evidence type="ECO:0000313" key="2">
    <source>
        <dbReference type="EMBL" id="CRH06948.1"/>
    </source>
</evidence>
<dbReference type="PANTHER" id="PTHR12558">
    <property type="entry name" value="CELL DIVISION CYCLE 16,23,27"/>
    <property type="match status" value="1"/>
</dbReference>
<keyword evidence="1" id="KW-0802">TPR repeat</keyword>
<feature type="repeat" description="TPR" evidence="1">
    <location>
        <begin position="125"/>
        <end position="158"/>
    </location>
</feature>
<proteinExistence type="predicted"/>
<dbReference type="PROSITE" id="PS50005">
    <property type="entry name" value="TPR"/>
    <property type="match status" value="1"/>
</dbReference>
<gene>
    <name evidence="2" type="ORF">MAGMO_2800</name>
</gene>
<dbReference type="EMBL" id="LO017727">
    <property type="protein sequence ID" value="CRH06948.1"/>
    <property type="molecule type" value="Genomic_DNA"/>
</dbReference>
<dbReference type="PANTHER" id="PTHR12558:SF13">
    <property type="entry name" value="CELL DIVISION CYCLE PROTEIN 27 HOMOLOG"/>
    <property type="match status" value="1"/>
</dbReference>
<reference evidence="2" key="1">
    <citation type="submission" date="2015-04" db="EMBL/GenBank/DDBJ databases">
        <authorList>
            <person name="Syromyatnikov M.Y."/>
            <person name="Popov V.N."/>
        </authorList>
    </citation>
    <scope>NUCLEOTIDE SEQUENCE</scope>
    <source>
        <strain evidence="2">MO-1</strain>
    </source>
</reference>
<sequence length="901" mass="103852">MIIYLIPVLFLISFGVALSILVLPNDEVLALMYMKDKEFDTAKAYFLSYMDKIDEMPDSAVLPLAKLHLQNGEVNKAVGLLEAFLKRKPDNMEARRLLSTYYQYDQRPTEYLQNLESIIAKSPDKDAYIKLSHLYNQHGQYEDQIRILYELIQYYPEDTAHYMDLIRILAAHKRHDESVEVMRKLSKEKKGFLKQPEREMMLDLLMLADQPREAVRTARSWLKENYLPEWALRYTDQLHYGVGYRTAWELIGPYGDKVVASPPLFAKWTELAVAMGEVQLAYPLLYAQHESGHLPTELTPQLAELALLQNLVDEAFKVSLQLEPGEIPDWLAINLVTAAMENKRQDLAHKLNNHLSEAFFQQHPVLAAELSLALNSRRKAEVWADKALPRRDLSVDKQLRLASLLMRLERTEEAISRIRKLAPDPSVPPWLLYDLAGFMLRTASTEEGLKVFNEIKQKRKENEVMTAWALMAAHTGKQMDELHAWFKRKRNHLTINMITDLTNVAIDRKRPKLAINGAARMVAMNPIRQNRLTLARAFLSAEQPQKANITMRRLLPVQDKQEHQLYGDILMGLWATGDRSVRKELQAYLKQRMDSPDADEASKLSLSYMAMEVGNRKQALEVFTRAAESEGPASNAMQTLRYLWGPRPELESIEWMVAQAEKADKKQLPGWLLHLVESGAPRRALAIAKARKPAPGTDPKLIDAYLRILAALNKKQRMGEIIRGEANVTKTASALHDLAKRAEEEGLPQDAGYCYRLVLDINADDHRALERLGYMAFFAGEWEYVEEYLGRFLAKYDGSYETNFYLAEVFRSTDRLEEAKPYYQVALDKIDQLKKKPFPIRLTRTRIMERLGHRRLARKQYEVLIAEQPDNQFLRADYVELLLAMNKNKEAQNVMREMGIR</sequence>
<dbReference type="AlphaFoldDB" id="A0A1S7LK23"/>
<name>A0A1S7LK23_MAGMO</name>